<dbReference type="InterPro" id="IPR001638">
    <property type="entry name" value="Solute-binding_3/MltF_N"/>
</dbReference>
<sequence length="277" mass="29949">MKINRAMRLGICATVLMVAATAACGGAEQKSALENARGGTLTIGIKFDQPGLGLRVADGIYRGFDVDVAKYVADKLGVRPERITFKETPSAQRESMIESGQVDFVVATYSINDKRKDRVDFAGPYYVAGQDLLVQAADTDITGPHSLFAGKRVCSVTGSTPALYIERNFPQTRVQTYDSYSLCVEALRTGAVDAVTTDNVILAGYAAQSPGRFKLVNKTFTTEKYGIGLKKGDTELRRTINDAIEAMILDGSWQAAQEKSFAGTGFVVPQPPLVDHY</sequence>
<protein>
    <submittedName>
        <fullName evidence="7">Glutamate-binding protein</fullName>
    </submittedName>
</protein>
<dbReference type="Proteomes" id="UP000658127">
    <property type="component" value="Unassembled WGS sequence"/>
</dbReference>
<dbReference type="PANTHER" id="PTHR30085:SF6">
    <property type="entry name" value="ABC TRANSPORTER GLUTAMINE-BINDING PROTEIN GLNH"/>
    <property type="match status" value="1"/>
</dbReference>
<dbReference type="SMART" id="SM00062">
    <property type="entry name" value="PBPb"/>
    <property type="match status" value="1"/>
</dbReference>
<evidence type="ECO:0000259" key="6">
    <source>
        <dbReference type="SMART" id="SM00062"/>
    </source>
</evidence>
<comment type="caution">
    <text evidence="7">The sequence shown here is derived from an EMBL/GenBank/DDBJ whole genome shotgun (WGS) entry which is preliminary data.</text>
</comment>
<evidence type="ECO:0000313" key="8">
    <source>
        <dbReference type="Proteomes" id="UP000658127"/>
    </source>
</evidence>
<feature type="signal peptide" evidence="5">
    <location>
        <begin position="1"/>
        <end position="22"/>
    </location>
</feature>
<dbReference type="RefSeq" id="WP_189033516.1">
    <property type="nucleotide sequence ID" value="NZ_BMNE01000007.1"/>
</dbReference>
<evidence type="ECO:0000256" key="2">
    <source>
        <dbReference type="ARBA" id="ARBA00022448"/>
    </source>
</evidence>
<dbReference type="InterPro" id="IPR018313">
    <property type="entry name" value="SBP_3_CS"/>
</dbReference>
<dbReference type="Pfam" id="PF00497">
    <property type="entry name" value="SBP_bac_3"/>
    <property type="match status" value="1"/>
</dbReference>
<dbReference type="EMBL" id="BMNE01000007">
    <property type="protein sequence ID" value="GGN94076.1"/>
    <property type="molecule type" value="Genomic_DNA"/>
</dbReference>
<dbReference type="PROSITE" id="PS51257">
    <property type="entry name" value="PROKAR_LIPOPROTEIN"/>
    <property type="match status" value="1"/>
</dbReference>
<comment type="similarity">
    <text evidence="1 4">Belongs to the bacterial solute-binding protein 3 family.</text>
</comment>
<dbReference type="CDD" id="cd13690">
    <property type="entry name" value="PBP2_GluB"/>
    <property type="match status" value="1"/>
</dbReference>
<feature type="chain" id="PRO_5045944992" evidence="5">
    <location>
        <begin position="23"/>
        <end position="277"/>
    </location>
</feature>
<keyword evidence="8" id="KW-1185">Reference proteome</keyword>
<name>A0ABQ2KUW0_9NOCA</name>
<evidence type="ECO:0000256" key="3">
    <source>
        <dbReference type="ARBA" id="ARBA00022729"/>
    </source>
</evidence>
<dbReference type="InterPro" id="IPR051455">
    <property type="entry name" value="Bact_solute-bind_prot3"/>
</dbReference>
<evidence type="ECO:0000313" key="7">
    <source>
        <dbReference type="EMBL" id="GGN94076.1"/>
    </source>
</evidence>
<dbReference type="PANTHER" id="PTHR30085">
    <property type="entry name" value="AMINO ACID ABC TRANSPORTER PERMEASE"/>
    <property type="match status" value="1"/>
</dbReference>
<feature type="domain" description="Solute-binding protein family 3/N-terminal" evidence="6">
    <location>
        <begin position="40"/>
        <end position="264"/>
    </location>
</feature>
<gene>
    <name evidence="7" type="ORF">GCM10011610_56660</name>
</gene>
<evidence type="ECO:0000256" key="5">
    <source>
        <dbReference type="SAM" id="SignalP"/>
    </source>
</evidence>
<evidence type="ECO:0000256" key="4">
    <source>
        <dbReference type="RuleBase" id="RU003744"/>
    </source>
</evidence>
<keyword evidence="2" id="KW-0813">Transport</keyword>
<keyword evidence="3 5" id="KW-0732">Signal</keyword>
<evidence type="ECO:0000256" key="1">
    <source>
        <dbReference type="ARBA" id="ARBA00010333"/>
    </source>
</evidence>
<organism evidence="7 8">
    <name type="scientific">Nocardia rhizosphaerihabitans</name>
    <dbReference type="NCBI Taxonomy" id="1691570"/>
    <lineage>
        <taxon>Bacteria</taxon>
        <taxon>Bacillati</taxon>
        <taxon>Actinomycetota</taxon>
        <taxon>Actinomycetes</taxon>
        <taxon>Mycobacteriales</taxon>
        <taxon>Nocardiaceae</taxon>
        <taxon>Nocardia</taxon>
    </lineage>
</organism>
<proteinExistence type="inferred from homology"/>
<accession>A0ABQ2KUW0</accession>
<reference evidence="8" key="1">
    <citation type="journal article" date="2019" name="Int. J. Syst. Evol. Microbiol.">
        <title>The Global Catalogue of Microorganisms (GCM) 10K type strain sequencing project: providing services to taxonomists for standard genome sequencing and annotation.</title>
        <authorList>
            <consortium name="The Broad Institute Genomics Platform"/>
            <consortium name="The Broad Institute Genome Sequencing Center for Infectious Disease"/>
            <person name="Wu L."/>
            <person name="Ma J."/>
        </authorList>
    </citation>
    <scope>NUCLEOTIDE SEQUENCE [LARGE SCALE GENOMIC DNA]</scope>
    <source>
        <strain evidence="8">CGMCC 4.7329</strain>
    </source>
</reference>
<dbReference type="Gene3D" id="3.40.190.10">
    <property type="entry name" value="Periplasmic binding protein-like II"/>
    <property type="match status" value="2"/>
</dbReference>
<dbReference type="SUPFAM" id="SSF53850">
    <property type="entry name" value="Periplasmic binding protein-like II"/>
    <property type="match status" value="1"/>
</dbReference>
<dbReference type="PROSITE" id="PS01039">
    <property type="entry name" value="SBP_BACTERIAL_3"/>
    <property type="match status" value="1"/>
</dbReference>